<evidence type="ECO:0000313" key="2">
    <source>
        <dbReference type="EMBL" id="RST31986.1"/>
    </source>
</evidence>
<comment type="caution">
    <text evidence="2">The sequence shown here is derived from an EMBL/GenBank/DDBJ whole genome shotgun (WGS) entry which is preliminary data.</text>
</comment>
<proteinExistence type="predicted"/>
<dbReference type="AlphaFoldDB" id="A0A3R9YP78"/>
<organism evidence="2 3">
    <name type="scientific">Sphingomonas ginkgonis</name>
    <dbReference type="NCBI Taxonomy" id="2315330"/>
    <lineage>
        <taxon>Bacteria</taxon>
        <taxon>Pseudomonadati</taxon>
        <taxon>Pseudomonadota</taxon>
        <taxon>Alphaproteobacteria</taxon>
        <taxon>Sphingomonadales</taxon>
        <taxon>Sphingomonadaceae</taxon>
        <taxon>Sphingomonas</taxon>
    </lineage>
</organism>
<dbReference type="InterPro" id="IPR021279">
    <property type="entry name" value="DUF2721"/>
</dbReference>
<name>A0A3R9YP78_9SPHN</name>
<keyword evidence="1" id="KW-0812">Transmembrane</keyword>
<accession>A0A3R9YP78</accession>
<keyword evidence="3" id="KW-1185">Reference proteome</keyword>
<dbReference type="OrthoDB" id="5396182at2"/>
<keyword evidence="1" id="KW-1133">Transmembrane helix</keyword>
<protein>
    <submittedName>
        <fullName evidence="2">DUF2721 domain-containing protein</fullName>
    </submittedName>
</protein>
<evidence type="ECO:0000313" key="3">
    <source>
        <dbReference type="Proteomes" id="UP000274661"/>
    </source>
</evidence>
<dbReference type="EMBL" id="RWJF01000001">
    <property type="protein sequence ID" value="RST31986.1"/>
    <property type="molecule type" value="Genomic_DNA"/>
</dbReference>
<gene>
    <name evidence="2" type="ORF">HMF7854_14910</name>
</gene>
<evidence type="ECO:0000256" key="1">
    <source>
        <dbReference type="SAM" id="Phobius"/>
    </source>
</evidence>
<dbReference type="Proteomes" id="UP000274661">
    <property type="component" value="Unassembled WGS sequence"/>
</dbReference>
<reference evidence="2 3" key="1">
    <citation type="submission" date="2018-12" db="EMBL/GenBank/DDBJ databases">
        <title>Sphingomonas sp. HMF7854 Genome sequencing and assembly.</title>
        <authorList>
            <person name="Cha I."/>
            <person name="Kang H."/>
            <person name="Kim H."/>
            <person name="Kang J."/>
            <person name="Joh K."/>
        </authorList>
    </citation>
    <scope>NUCLEOTIDE SEQUENCE [LARGE SCALE GENOMIC DNA]</scope>
    <source>
        <strain evidence="2 3">HMF7854</strain>
    </source>
</reference>
<dbReference type="Pfam" id="PF11026">
    <property type="entry name" value="DUF2721"/>
    <property type="match status" value="1"/>
</dbReference>
<feature type="transmembrane region" description="Helical" evidence="1">
    <location>
        <begin position="110"/>
        <end position="130"/>
    </location>
</feature>
<sequence length="153" mass="16181">MLPSAPEVAHVISQAVAPVFLLAGLGSFLNVCTSRLARIIDRSRSLEPDILASRGAKHDRLIVELRVLDRRMALVSRAIFATVLSAVLTCAVVVLLFASGLTGLNFGTGIALLFIGAMISLATGFAVFLVETRIGAAAVRIRSDLLDHEVEGS</sequence>
<feature type="transmembrane region" description="Helical" evidence="1">
    <location>
        <begin position="12"/>
        <end position="32"/>
    </location>
</feature>
<keyword evidence="1" id="KW-0472">Membrane</keyword>
<feature type="transmembrane region" description="Helical" evidence="1">
    <location>
        <begin position="78"/>
        <end position="98"/>
    </location>
</feature>
<dbReference type="RefSeq" id="WP_126719926.1">
    <property type="nucleotide sequence ID" value="NZ_RWJF01000001.1"/>
</dbReference>